<comment type="caution">
    <text evidence="1">The sequence shown here is derived from an EMBL/GenBank/DDBJ whole genome shotgun (WGS) entry which is preliminary data.</text>
</comment>
<dbReference type="AlphaFoldDB" id="A0AB35T4Z4"/>
<sequence>MAVYVEQLLTDDIETLVGENFTGVDAEWWWERRVGGVAVCQEMDPERMIAEVAGAFGRDVREVREAAVTALGLKHFEPVVLTFEIARDATVEEKLPTRSRDGRARRRVWRIRSTAVWRRPFRDKPPDRVLSTALIPEI</sequence>
<reference evidence="1" key="1">
    <citation type="submission" date="2023-11" db="EMBL/GenBank/DDBJ databases">
        <title>MicrobeMod: A computational toolkit for identifying prokaryotic methylation and restriction-modification with nanopore sequencing.</title>
        <authorList>
            <person name="Crits-Christoph A."/>
            <person name="Kang S.C."/>
            <person name="Lee H."/>
            <person name="Ostrov N."/>
        </authorList>
    </citation>
    <scope>NUCLEOTIDE SEQUENCE</scope>
    <source>
        <strain evidence="1">ATCC 51242</strain>
    </source>
</reference>
<organism evidence="1 2">
    <name type="scientific">Rubrobacter radiotolerans</name>
    <name type="common">Arthrobacter radiotolerans</name>
    <dbReference type="NCBI Taxonomy" id="42256"/>
    <lineage>
        <taxon>Bacteria</taxon>
        <taxon>Bacillati</taxon>
        <taxon>Actinomycetota</taxon>
        <taxon>Rubrobacteria</taxon>
        <taxon>Rubrobacterales</taxon>
        <taxon>Rubrobacteraceae</taxon>
        <taxon>Rubrobacter</taxon>
    </lineage>
</organism>
<proteinExistence type="predicted"/>
<dbReference type="EMBL" id="JAWXXX010000001">
    <property type="protein sequence ID" value="MDX5894726.1"/>
    <property type="molecule type" value="Genomic_DNA"/>
</dbReference>
<protein>
    <submittedName>
        <fullName evidence="1">Uncharacterized protein</fullName>
    </submittedName>
</protein>
<evidence type="ECO:0000313" key="2">
    <source>
        <dbReference type="Proteomes" id="UP001281130"/>
    </source>
</evidence>
<dbReference type="RefSeq" id="WP_143533983.1">
    <property type="nucleotide sequence ID" value="NZ_CP007514.1"/>
</dbReference>
<evidence type="ECO:0000313" key="1">
    <source>
        <dbReference type="EMBL" id="MDX5894726.1"/>
    </source>
</evidence>
<dbReference type="Proteomes" id="UP001281130">
    <property type="component" value="Unassembled WGS sequence"/>
</dbReference>
<name>A0AB35T4Z4_RUBRA</name>
<gene>
    <name evidence="1" type="ORF">SIL72_11910</name>
</gene>
<accession>A0AB35T4Z4</accession>